<dbReference type="GO" id="GO:0016887">
    <property type="term" value="F:ATP hydrolysis activity"/>
    <property type="evidence" value="ECO:0007669"/>
    <property type="project" value="InterPro"/>
</dbReference>
<dbReference type="NCBIfam" id="NF007739">
    <property type="entry name" value="PRK10419.1"/>
    <property type="match status" value="2"/>
</dbReference>
<feature type="region of interest" description="Disordered" evidence="5">
    <location>
        <begin position="265"/>
        <end position="284"/>
    </location>
</feature>
<feature type="domain" description="ABC transporter" evidence="6">
    <location>
        <begin position="302"/>
        <end position="548"/>
    </location>
</feature>
<dbReference type="PROSITE" id="PS50893">
    <property type="entry name" value="ABC_TRANSPORTER_2"/>
    <property type="match status" value="2"/>
</dbReference>
<dbReference type="PANTHER" id="PTHR43776">
    <property type="entry name" value="TRANSPORT ATP-BINDING PROTEIN"/>
    <property type="match status" value="1"/>
</dbReference>
<evidence type="ECO:0000256" key="2">
    <source>
        <dbReference type="ARBA" id="ARBA00022448"/>
    </source>
</evidence>
<evidence type="ECO:0000256" key="3">
    <source>
        <dbReference type="ARBA" id="ARBA00022741"/>
    </source>
</evidence>
<keyword evidence="4 7" id="KW-0067">ATP-binding</keyword>
<dbReference type="GO" id="GO:0005524">
    <property type="term" value="F:ATP binding"/>
    <property type="evidence" value="ECO:0007669"/>
    <property type="project" value="UniProtKB-KW"/>
</dbReference>
<dbReference type="InterPro" id="IPR027417">
    <property type="entry name" value="P-loop_NTPase"/>
</dbReference>
<name>A0A1H0Y021_9MICO</name>
<protein>
    <submittedName>
        <fullName evidence="7">Peptide/nickel transport system ATP-binding protein</fullName>
    </submittedName>
</protein>
<dbReference type="CDD" id="cd03257">
    <property type="entry name" value="ABC_NikE_OppD_transporters"/>
    <property type="match status" value="2"/>
</dbReference>
<sequence length="560" mass="58454">MTQLLDIADLSLRVPGRGPLLNGVSISVASGESVALVGESGSGKSLTTRAALGLFPDHASLDGSVRVGDIDTVTATEAQLRTIRRTRASMIFQDPRAGINPVRTLGDFLTETLVRWHGLSRADAAARAVAQLEQVGLPRAAALLDQYPHQLSGGMLQRVMIAAALLDSPDLLLCDEPTTALDVTTQAGIVELLREQQAARGMGMLFITHDLGLAASLCERVVVLRGGRVVEEGATEAVFRAPQEAYTQELLAATPRIEVRDAGAGAGADALGDPDPAAGASGADGAVGADGAGASAAEPPLIAASGLTKRYRVPGRDDVTALSGVGFALARGGSLGIVGESGSGKSTLARILVGLEQADAGELSFGGVARPDRAMSGAERRELAATTQMVFQDPYLSLDPRIPIGRAVADVVRLHRGGARREAETVAASLLERVGLRPDQLAARPKALSGGQRQRVALAKALAAGPKLLVLDEATSALDVSVQAQVLELIEEVRDQFGLSIVFVTHDLAVVSRICTETLVMQRGEVVEYGSTAQILTDPQEEYTQRLITSRPAPLWQQAA</sequence>
<dbReference type="SUPFAM" id="SSF52540">
    <property type="entry name" value="P-loop containing nucleoside triphosphate hydrolases"/>
    <property type="match status" value="2"/>
</dbReference>
<dbReference type="GO" id="GO:0055085">
    <property type="term" value="P:transmembrane transport"/>
    <property type="evidence" value="ECO:0007669"/>
    <property type="project" value="UniProtKB-ARBA"/>
</dbReference>
<dbReference type="OrthoDB" id="4008250at2"/>
<organism evidence="7 8">
    <name type="scientific">Leucobacter chromiiresistens</name>
    <dbReference type="NCBI Taxonomy" id="1079994"/>
    <lineage>
        <taxon>Bacteria</taxon>
        <taxon>Bacillati</taxon>
        <taxon>Actinomycetota</taxon>
        <taxon>Actinomycetes</taxon>
        <taxon>Micrococcales</taxon>
        <taxon>Microbacteriaceae</taxon>
        <taxon>Leucobacter</taxon>
    </lineage>
</organism>
<dbReference type="InterPro" id="IPR017871">
    <property type="entry name" value="ABC_transporter-like_CS"/>
</dbReference>
<evidence type="ECO:0000313" key="8">
    <source>
        <dbReference type="Proteomes" id="UP000182690"/>
    </source>
</evidence>
<evidence type="ECO:0000256" key="4">
    <source>
        <dbReference type="ARBA" id="ARBA00022840"/>
    </source>
</evidence>
<dbReference type="InterPro" id="IPR003439">
    <property type="entry name" value="ABC_transporter-like_ATP-bd"/>
</dbReference>
<dbReference type="EMBL" id="FNKB01000001">
    <property type="protein sequence ID" value="SDQ08502.1"/>
    <property type="molecule type" value="Genomic_DNA"/>
</dbReference>
<evidence type="ECO:0000259" key="6">
    <source>
        <dbReference type="PROSITE" id="PS50893"/>
    </source>
</evidence>
<dbReference type="InterPro" id="IPR050319">
    <property type="entry name" value="ABC_transp_ATP-bind"/>
</dbReference>
<dbReference type="Gene3D" id="3.40.50.300">
    <property type="entry name" value="P-loop containing nucleotide triphosphate hydrolases"/>
    <property type="match status" value="2"/>
</dbReference>
<dbReference type="SMART" id="SM00382">
    <property type="entry name" value="AAA"/>
    <property type="match status" value="2"/>
</dbReference>
<evidence type="ECO:0000313" key="7">
    <source>
        <dbReference type="EMBL" id="SDQ08502.1"/>
    </source>
</evidence>
<keyword evidence="2" id="KW-0813">Transport</keyword>
<dbReference type="STRING" id="1079994.SAMN04488565_0384"/>
<dbReference type="Pfam" id="PF08352">
    <property type="entry name" value="oligo_HPY"/>
    <property type="match status" value="2"/>
</dbReference>
<comment type="similarity">
    <text evidence="1">Belongs to the ABC transporter superfamily.</text>
</comment>
<dbReference type="Proteomes" id="UP000182690">
    <property type="component" value="Unassembled WGS sequence"/>
</dbReference>
<dbReference type="PANTHER" id="PTHR43776:SF7">
    <property type="entry name" value="D,D-DIPEPTIDE TRANSPORT ATP-BINDING PROTEIN DDPF-RELATED"/>
    <property type="match status" value="1"/>
</dbReference>
<accession>A0A1H0Y021</accession>
<dbReference type="InterPro" id="IPR013563">
    <property type="entry name" value="Oligopep_ABC_C"/>
</dbReference>
<dbReference type="Pfam" id="PF00005">
    <property type="entry name" value="ABC_tran"/>
    <property type="match status" value="2"/>
</dbReference>
<dbReference type="GO" id="GO:0015833">
    <property type="term" value="P:peptide transport"/>
    <property type="evidence" value="ECO:0007669"/>
    <property type="project" value="InterPro"/>
</dbReference>
<proteinExistence type="inferred from homology"/>
<keyword evidence="3" id="KW-0547">Nucleotide-binding</keyword>
<dbReference type="InterPro" id="IPR003593">
    <property type="entry name" value="AAA+_ATPase"/>
</dbReference>
<evidence type="ECO:0000256" key="5">
    <source>
        <dbReference type="SAM" id="MobiDB-lite"/>
    </source>
</evidence>
<dbReference type="RefSeq" id="WP_074689856.1">
    <property type="nucleotide sequence ID" value="NZ_FNKB01000001.1"/>
</dbReference>
<reference evidence="7 8" key="1">
    <citation type="submission" date="2016-10" db="EMBL/GenBank/DDBJ databases">
        <authorList>
            <person name="de Groot N.N."/>
        </authorList>
    </citation>
    <scope>NUCLEOTIDE SEQUENCE [LARGE SCALE GENOMIC DNA]</scope>
    <source>
        <strain evidence="7 8">DSM 22788</strain>
    </source>
</reference>
<evidence type="ECO:0000256" key="1">
    <source>
        <dbReference type="ARBA" id="ARBA00005417"/>
    </source>
</evidence>
<feature type="domain" description="ABC transporter" evidence="6">
    <location>
        <begin position="5"/>
        <end position="251"/>
    </location>
</feature>
<dbReference type="AlphaFoldDB" id="A0A1H0Y021"/>
<dbReference type="eggNOG" id="COG4172">
    <property type="taxonomic scope" value="Bacteria"/>
</dbReference>
<dbReference type="PROSITE" id="PS00211">
    <property type="entry name" value="ABC_TRANSPORTER_1"/>
    <property type="match status" value="2"/>
</dbReference>
<feature type="compositionally biased region" description="Low complexity" evidence="5">
    <location>
        <begin position="267"/>
        <end position="284"/>
    </location>
</feature>
<gene>
    <name evidence="7" type="ORF">SAMN04488565_0384</name>
</gene>